<feature type="domain" description="HTH rpiR-type" evidence="4">
    <location>
        <begin position="5"/>
        <end position="81"/>
    </location>
</feature>
<dbReference type="PANTHER" id="PTHR30514:SF18">
    <property type="entry name" value="RPIR-FAMILY TRANSCRIPTIONAL REGULATOR"/>
    <property type="match status" value="1"/>
</dbReference>
<dbReference type="CDD" id="cd05013">
    <property type="entry name" value="SIS_RpiR"/>
    <property type="match status" value="1"/>
</dbReference>
<dbReference type="GO" id="GO:0003700">
    <property type="term" value="F:DNA-binding transcription factor activity"/>
    <property type="evidence" value="ECO:0007669"/>
    <property type="project" value="InterPro"/>
</dbReference>
<evidence type="ECO:0000256" key="2">
    <source>
        <dbReference type="ARBA" id="ARBA00023125"/>
    </source>
</evidence>
<gene>
    <name evidence="5" type="ORF">HW532_06475</name>
</gene>
<organism evidence="5 6">
    <name type="scientific">Kaustia mangrovi</name>
    <dbReference type="NCBI Taxonomy" id="2593653"/>
    <lineage>
        <taxon>Bacteria</taxon>
        <taxon>Pseudomonadati</taxon>
        <taxon>Pseudomonadota</taxon>
        <taxon>Alphaproteobacteria</taxon>
        <taxon>Hyphomicrobiales</taxon>
        <taxon>Parvibaculaceae</taxon>
        <taxon>Kaustia</taxon>
    </lineage>
</organism>
<keyword evidence="1" id="KW-0805">Transcription regulation</keyword>
<keyword evidence="3" id="KW-0804">Transcription</keyword>
<dbReference type="RefSeq" id="WP_213163613.1">
    <property type="nucleotide sequence ID" value="NZ_CP058214.1"/>
</dbReference>
<dbReference type="Gene3D" id="1.10.10.10">
    <property type="entry name" value="Winged helix-like DNA-binding domain superfamily/Winged helix DNA-binding domain"/>
    <property type="match status" value="1"/>
</dbReference>
<dbReference type="AlphaFoldDB" id="A0A7S8C2V0"/>
<dbReference type="Proteomes" id="UP000593594">
    <property type="component" value="Chromosome"/>
</dbReference>
<accession>A0A7S8C2V0</accession>
<dbReference type="SUPFAM" id="SSF46689">
    <property type="entry name" value="Homeodomain-like"/>
    <property type="match status" value="1"/>
</dbReference>
<dbReference type="Pfam" id="PF01418">
    <property type="entry name" value="HTH_6"/>
    <property type="match status" value="1"/>
</dbReference>
<evidence type="ECO:0000256" key="1">
    <source>
        <dbReference type="ARBA" id="ARBA00023015"/>
    </source>
</evidence>
<keyword evidence="2" id="KW-0238">DNA-binding</keyword>
<dbReference type="InterPro" id="IPR009057">
    <property type="entry name" value="Homeodomain-like_sf"/>
</dbReference>
<evidence type="ECO:0000256" key="3">
    <source>
        <dbReference type="ARBA" id="ARBA00023163"/>
    </source>
</evidence>
<protein>
    <submittedName>
        <fullName evidence="5">MurR/RpiR family transcriptional regulator</fullName>
    </submittedName>
</protein>
<dbReference type="KEGG" id="kmn:HW532_06475"/>
<dbReference type="GO" id="GO:1901135">
    <property type="term" value="P:carbohydrate derivative metabolic process"/>
    <property type="evidence" value="ECO:0007669"/>
    <property type="project" value="InterPro"/>
</dbReference>
<dbReference type="InterPro" id="IPR000281">
    <property type="entry name" value="HTH_RpiR"/>
</dbReference>
<sequence>MPAEPSVYDRIQELMAAFTDRERRVAQTLLANYPVAGLETVSRLAGTAGVSTATVLRFVNKLGFALYSDFQAALRSQLTETLQSPLTRMAAARDRADTQASFLHRFTEAVTANARSMLDTLPASEFEATVELLCDTRRQIHVLGGRYSSSVGRYLVDFLKALRPRVGYIDGQTQKWPNHLLDFDRNTVLIVFDTRRYQSDVGAFARLAAERGCQIVLFTDIWHSDIARVAHRVLAFPVTVPSIFDSVAVGFIMAEALVGACAEKLGEQSRARIEDLEAFRMPLAPRGPEE</sequence>
<dbReference type="InterPro" id="IPR035472">
    <property type="entry name" value="RpiR-like_SIS"/>
</dbReference>
<keyword evidence="6" id="KW-1185">Reference proteome</keyword>
<dbReference type="InterPro" id="IPR036388">
    <property type="entry name" value="WH-like_DNA-bd_sf"/>
</dbReference>
<evidence type="ECO:0000259" key="4">
    <source>
        <dbReference type="PROSITE" id="PS51071"/>
    </source>
</evidence>
<dbReference type="GO" id="GO:0097367">
    <property type="term" value="F:carbohydrate derivative binding"/>
    <property type="evidence" value="ECO:0007669"/>
    <property type="project" value="InterPro"/>
</dbReference>
<dbReference type="GO" id="GO:0003677">
    <property type="term" value="F:DNA binding"/>
    <property type="evidence" value="ECO:0007669"/>
    <property type="project" value="UniProtKB-KW"/>
</dbReference>
<dbReference type="PROSITE" id="PS51071">
    <property type="entry name" value="HTH_RPIR"/>
    <property type="match status" value="1"/>
</dbReference>
<dbReference type="Pfam" id="PF01380">
    <property type="entry name" value="SIS"/>
    <property type="match status" value="1"/>
</dbReference>
<proteinExistence type="predicted"/>
<dbReference type="InterPro" id="IPR046348">
    <property type="entry name" value="SIS_dom_sf"/>
</dbReference>
<evidence type="ECO:0000313" key="5">
    <source>
        <dbReference type="EMBL" id="QPC42379.1"/>
    </source>
</evidence>
<dbReference type="PANTHER" id="PTHR30514">
    <property type="entry name" value="GLUCOKINASE"/>
    <property type="match status" value="1"/>
</dbReference>
<name>A0A7S8C2V0_9HYPH</name>
<dbReference type="SUPFAM" id="SSF53697">
    <property type="entry name" value="SIS domain"/>
    <property type="match status" value="1"/>
</dbReference>
<dbReference type="InterPro" id="IPR047640">
    <property type="entry name" value="RpiR-like"/>
</dbReference>
<evidence type="ECO:0000313" key="6">
    <source>
        <dbReference type="Proteomes" id="UP000593594"/>
    </source>
</evidence>
<dbReference type="InterPro" id="IPR001347">
    <property type="entry name" value="SIS_dom"/>
</dbReference>
<dbReference type="EMBL" id="CP058214">
    <property type="protein sequence ID" value="QPC42379.1"/>
    <property type="molecule type" value="Genomic_DNA"/>
</dbReference>
<reference evidence="5 6" key="1">
    <citation type="submission" date="2020-06" db="EMBL/GenBank/DDBJ databases">
        <title>Genome sequence of 2 isolates from Red Sea Mangroves.</title>
        <authorList>
            <person name="Sefrji F."/>
            <person name="Michoud G."/>
            <person name="Merlino G."/>
            <person name="Daffonchio D."/>
        </authorList>
    </citation>
    <scope>NUCLEOTIDE SEQUENCE [LARGE SCALE GENOMIC DNA]</scope>
    <source>
        <strain evidence="5 6">R1DC25</strain>
    </source>
</reference>
<dbReference type="Gene3D" id="3.40.50.10490">
    <property type="entry name" value="Glucose-6-phosphate isomerase like protein, domain 1"/>
    <property type="match status" value="1"/>
</dbReference>